<comment type="caution">
    <text evidence="1">The sequence shown here is derived from an EMBL/GenBank/DDBJ whole genome shotgun (WGS) entry which is preliminary data.</text>
</comment>
<dbReference type="EMBL" id="SRYB01000005">
    <property type="protein sequence ID" value="TGY79725.1"/>
    <property type="molecule type" value="Genomic_DNA"/>
</dbReference>
<evidence type="ECO:0000313" key="2">
    <source>
        <dbReference type="Proteomes" id="UP000306319"/>
    </source>
</evidence>
<evidence type="ECO:0000313" key="1">
    <source>
        <dbReference type="EMBL" id="TGY79725.1"/>
    </source>
</evidence>
<accession>A0AC61RH14</accession>
<gene>
    <name evidence="1" type="ORF">E5331_04945</name>
</gene>
<proteinExistence type="predicted"/>
<sequence>MNDFNKVNSMQLYNLWKNLTVGLVTVIAMMTFSKLLPFYFSPVIAIIGAAFLYVYLFGTKMSWGSSCMIIPYAMMYSQLAYAFVTILLNVLYAWGVKMIPSEIIFFKNPFIPSLVFNPVTFIVLVIMLVRRHSLHLCVNCRLRNGDSFERGILGNILESEARLQLKNLAIIFGLLSVLVWSYYLVFYVNININARDWYIFTWLTIICIIMDVLYFVSRYYNLYLDMKENNEIITPEELNDMTAKTYLRYYVVCGNNIYVDSHAIDPKAVYKEVIDTPFFTKRSMNGITADEVKRTIINMTGYSNGELRFFFGRKSADMSKHSILRYFYFLDGDIEDYQDMNVDGEWMDYERIKYLYSHNPGKLSEMSVADTTRLATIMLTEKTFDENGFRKSKIRLYNPSFNLYDVRKSNIDFQDDKWIEISMFNSDVPLFRLKRWWRRLTGSARNNSWQ</sequence>
<dbReference type="Proteomes" id="UP000306319">
    <property type="component" value="Unassembled WGS sequence"/>
</dbReference>
<reference evidence="1" key="1">
    <citation type="submission" date="2019-04" db="EMBL/GenBank/DDBJ databases">
        <title>Microbes associate with the intestines of laboratory mice.</title>
        <authorList>
            <person name="Navarre W."/>
            <person name="Wong E."/>
            <person name="Huang K."/>
            <person name="Tropini C."/>
            <person name="Ng K."/>
            <person name="Yu B."/>
        </authorList>
    </citation>
    <scope>NUCLEOTIDE SEQUENCE</scope>
    <source>
        <strain evidence="1">NM04_E33</strain>
    </source>
</reference>
<name>A0AC61RH14_9BACT</name>
<protein>
    <submittedName>
        <fullName evidence="1">Uncharacterized protein</fullName>
    </submittedName>
</protein>
<organism evidence="1 2">
    <name type="scientific">Lepagella muris</name>
    <dbReference type="NCBI Taxonomy" id="3032870"/>
    <lineage>
        <taxon>Bacteria</taxon>
        <taxon>Pseudomonadati</taxon>
        <taxon>Bacteroidota</taxon>
        <taxon>Bacteroidia</taxon>
        <taxon>Bacteroidales</taxon>
        <taxon>Muribaculaceae</taxon>
        <taxon>Lepagella</taxon>
    </lineage>
</organism>
<keyword evidence="2" id="KW-1185">Reference proteome</keyword>